<evidence type="ECO:0000313" key="1">
    <source>
        <dbReference type="EMBL" id="ORZ22824.1"/>
    </source>
</evidence>
<proteinExistence type="predicted"/>
<dbReference type="EMBL" id="MCFF01000010">
    <property type="protein sequence ID" value="ORZ22824.1"/>
    <property type="molecule type" value="Genomic_DNA"/>
</dbReference>
<dbReference type="OrthoDB" id="2094445at2759"/>
<dbReference type="AlphaFoldDB" id="A0A1Y2GVT8"/>
<reference evidence="1 2" key="1">
    <citation type="submission" date="2016-07" db="EMBL/GenBank/DDBJ databases">
        <title>Pervasive Adenine N6-methylation of Active Genes in Fungi.</title>
        <authorList>
            <consortium name="DOE Joint Genome Institute"/>
            <person name="Mondo S.J."/>
            <person name="Dannebaum R.O."/>
            <person name="Kuo R.C."/>
            <person name="Labutti K."/>
            <person name="Haridas S."/>
            <person name="Kuo A."/>
            <person name="Salamov A."/>
            <person name="Ahrendt S.R."/>
            <person name="Lipzen A."/>
            <person name="Sullivan W."/>
            <person name="Andreopoulos W.B."/>
            <person name="Clum A."/>
            <person name="Lindquist E."/>
            <person name="Daum C."/>
            <person name="Ramamoorthy G.K."/>
            <person name="Gryganskyi A."/>
            <person name="Culley D."/>
            <person name="Magnuson J.K."/>
            <person name="James T.Y."/>
            <person name="O'Malley M.A."/>
            <person name="Stajich J.E."/>
            <person name="Spatafora J.W."/>
            <person name="Visel A."/>
            <person name="Grigoriev I.V."/>
        </authorList>
    </citation>
    <scope>NUCLEOTIDE SEQUENCE [LARGE SCALE GENOMIC DNA]</scope>
    <source>
        <strain evidence="1 2">NRRL 3116</strain>
    </source>
</reference>
<keyword evidence="2" id="KW-1185">Reference proteome</keyword>
<organism evidence="1 2">
    <name type="scientific">Lobosporangium transversale</name>
    <dbReference type="NCBI Taxonomy" id="64571"/>
    <lineage>
        <taxon>Eukaryota</taxon>
        <taxon>Fungi</taxon>
        <taxon>Fungi incertae sedis</taxon>
        <taxon>Mucoromycota</taxon>
        <taxon>Mortierellomycotina</taxon>
        <taxon>Mortierellomycetes</taxon>
        <taxon>Mortierellales</taxon>
        <taxon>Mortierellaceae</taxon>
        <taxon>Lobosporangium</taxon>
    </lineage>
</organism>
<protein>
    <submittedName>
        <fullName evidence="1">Uncharacterized protein</fullName>
    </submittedName>
</protein>
<dbReference type="InParanoid" id="A0A1Y2GVT8"/>
<dbReference type="InterPro" id="IPR021278">
    <property type="entry name" value="ATP19"/>
</dbReference>
<dbReference type="GeneID" id="33565369"/>
<sequence>MGAEYIVFGRAIPTYKLALATYAAIATPIAVSKFTKKDAAAVNVVPASSQDEDAFIHEFLKAAEEDHTHNV</sequence>
<dbReference type="Pfam" id="PF11022">
    <property type="entry name" value="ATP19"/>
    <property type="match status" value="1"/>
</dbReference>
<comment type="caution">
    <text evidence="1">The sequence shown here is derived from an EMBL/GenBank/DDBJ whole genome shotgun (WGS) entry which is preliminary data.</text>
</comment>
<evidence type="ECO:0000313" key="2">
    <source>
        <dbReference type="Proteomes" id="UP000193648"/>
    </source>
</evidence>
<dbReference type="Proteomes" id="UP000193648">
    <property type="component" value="Unassembled WGS sequence"/>
</dbReference>
<accession>A0A1Y2GVT8</accession>
<gene>
    <name evidence="1" type="ORF">BCR41DRAFT_349734</name>
</gene>
<dbReference type="RefSeq" id="XP_021883378.1">
    <property type="nucleotide sequence ID" value="XM_022023525.1"/>
</dbReference>
<name>A0A1Y2GVT8_9FUNG</name>